<reference evidence="4 5" key="1">
    <citation type="journal article" date="2007" name="Proc. Natl. Acad. Sci. U.S.A.">
        <title>Nucleomorph genome of Hemiselmis andersenii reveals complete intron loss and compaction as a driver of protein structure and function.</title>
        <authorList>
            <person name="Lane C.E."/>
            <person name="van den Heuvel K."/>
            <person name="Kozera C."/>
            <person name="Curtis B.A."/>
            <person name="Parsons B.J."/>
            <person name="Bowman S."/>
            <person name="Archibald J.M."/>
        </authorList>
    </citation>
    <scope>NUCLEOTIDE SEQUENCE [LARGE SCALE GENOMIC DNA]</scope>
    <source>
        <strain evidence="4 5">CCMP644</strain>
    </source>
</reference>
<dbReference type="Pfam" id="PF01247">
    <property type="entry name" value="Ribosomal_L35Ae"/>
    <property type="match status" value="1"/>
</dbReference>
<dbReference type="InterPro" id="IPR001780">
    <property type="entry name" value="Ribosomal_eL33"/>
</dbReference>
<dbReference type="InterPro" id="IPR009000">
    <property type="entry name" value="Transl_B-barrel_sf"/>
</dbReference>
<keyword evidence="2" id="KW-0689">Ribosomal protein</keyword>
<keyword evidence="4" id="KW-0542">Nucleomorph</keyword>
<evidence type="ECO:0000256" key="2">
    <source>
        <dbReference type="ARBA" id="ARBA00022980"/>
    </source>
</evidence>
<dbReference type="Proteomes" id="UP000243127">
    <property type="component" value="Nucleomorph 3"/>
</dbReference>
<protein>
    <submittedName>
        <fullName evidence="4">Rpl35A</fullName>
    </submittedName>
</protein>
<dbReference type="PANTHER" id="PTHR10902">
    <property type="entry name" value="60S RIBOSOMAL PROTEIN L35A"/>
    <property type="match status" value="1"/>
</dbReference>
<name>A9BL13_HEMAN</name>
<dbReference type="GO" id="GO:1990904">
    <property type="term" value="C:ribonucleoprotein complex"/>
    <property type="evidence" value="ECO:0007669"/>
    <property type="project" value="UniProtKB-KW"/>
</dbReference>
<dbReference type="GO" id="GO:0005840">
    <property type="term" value="C:ribosome"/>
    <property type="evidence" value="ECO:0007669"/>
    <property type="project" value="UniProtKB-KW"/>
</dbReference>
<dbReference type="GO" id="GO:0006412">
    <property type="term" value="P:translation"/>
    <property type="evidence" value="ECO:0007669"/>
    <property type="project" value="InterPro"/>
</dbReference>
<dbReference type="RefSeq" id="XP_001712521.1">
    <property type="nucleotide sequence ID" value="XM_001712469.1"/>
</dbReference>
<dbReference type="Gene3D" id="2.40.10.190">
    <property type="entry name" value="translation elongation factor selb, chain A, domain 4"/>
    <property type="match status" value="1"/>
</dbReference>
<dbReference type="AlphaFoldDB" id="A9BL13"/>
<evidence type="ECO:0000256" key="3">
    <source>
        <dbReference type="ARBA" id="ARBA00023274"/>
    </source>
</evidence>
<organism evidence="4 5">
    <name type="scientific">Hemiselmis andersenii</name>
    <name type="common">Cryptophyte alga</name>
    <dbReference type="NCBI Taxonomy" id="464988"/>
    <lineage>
        <taxon>Eukaryota</taxon>
        <taxon>Cryptophyceae</taxon>
        <taxon>Cryptomonadales</taxon>
        <taxon>Hemiselmidaceae</taxon>
        <taxon>Hemiselmis</taxon>
    </lineage>
</organism>
<evidence type="ECO:0000313" key="5">
    <source>
        <dbReference type="Proteomes" id="UP000243127"/>
    </source>
</evidence>
<sequence>MEIDTKGRERRNFAKATIVGFKRGLRQQKIKDVRIKISKIKHEKESKFFLGKKVFFIPKNLNIKKRKVIWGKIKKLHGRSGVFIAQFKKNLPPNSISMNVNISYLPW</sequence>
<evidence type="ECO:0000256" key="1">
    <source>
        <dbReference type="ARBA" id="ARBA00009269"/>
    </source>
</evidence>
<dbReference type="SUPFAM" id="SSF50447">
    <property type="entry name" value="Translation proteins"/>
    <property type="match status" value="1"/>
</dbReference>
<dbReference type="GO" id="GO:0003735">
    <property type="term" value="F:structural constituent of ribosome"/>
    <property type="evidence" value="ECO:0007669"/>
    <property type="project" value="InterPro"/>
</dbReference>
<geneLocation type="nucleomorph" evidence="4"/>
<dbReference type="InterPro" id="IPR038661">
    <property type="entry name" value="Ribosomal_eL33_sf"/>
</dbReference>
<proteinExistence type="inferred from homology"/>
<evidence type="ECO:0000313" key="4">
    <source>
        <dbReference type="EMBL" id="ABW98196.1"/>
    </source>
</evidence>
<dbReference type="GeneID" id="5739436"/>
<dbReference type="EMBL" id="CP000883">
    <property type="protein sequence ID" value="ABW98196.1"/>
    <property type="molecule type" value="Genomic_DNA"/>
</dbReference>
<comment type="similarity">
    <text evidence="1">Belongs to the eukaryotic ribosomal protein eL33 family.</text>
</comment>
<accession>A9BL13</accession>
<keyword evidence="3" id="KW-0687">Ribonucleoprotein</keyword>
<gene>
    <name evidence="4" type="ORF">HAN_3g386</name>
</gene>